<dbReference type="OrthoDB" id="1524663at2"/>
<evidence type="ECO:0000313" key="2">
    <source>
        <dbReference type="Proteomes" id="UP000218831"/>
    </source>
</evidence>
<sequence>MTSMDIFKLFFNHDLRLDKLAKRNANKTKEEVEATLDDFMQPDPTFSKFYITGTLLKDEKFGINVLDKSKAILENLNLVFKNYQFTATTNDSFNSLTNGLTNIQIGEALIISDNDRLPEIDLATLTIDEESKVGHKKDEIRSVIESGAYLLYKEPAHHGFDLHLFSEENIYPRLFEAFKPLVDKEFRFFSINNKRMRSERHFYFETWTLDNPPHGAEEVFSETEI</sequence>
<comment type="caution">
    <text evidence="1">The sequence shown here is derived from an EMBL/GenBank/DDBJ whole genome shotgun (WGS) entry which is preliminary data.</text>
</comment>
<dbReference type="Proteomes" id="UP000218831">
    <property type="component" value="Unassembled WGS sequence"/>
</dbReference>
<accession>A0A2A2G899</accession>
<organism evidence="1 2">
    <name type="scientific">Fodinibius salipaludis</name>
    <dbReference type="NCBI Taxonomy" id="2032627"/>
    <lineage>
        <taxon>Bacteria</taxon>
        <taxon>Pseudomonadati</taxon>
        <taxon>Balneolota</taxon>
        <taxon>Balneolia</taxon>
        <taxon>Balneolales</taxon>
        <taxon>Balneolaceae</taxon>
        <taxon>Fodinibius</taxon>
    </lineage>
</organism>
<keyword evidence="2" id="KW-1185">Reference proteome</keyword>
<protein>
    <submittedName>
        <fullName evidence="1">Uncharacterized protein</fullName>
    </submittedName>
</protein>
<dbReference type="EMBL" id="NSKE01000011">
    <property type="protein sequence ID" value="PAU93072.1"/>
    <property type="molecule type" value="Genomic_DNA"/>
</dbReference>
<evidence type="ECO:0000313" key="1">
    <source>
        <dbReference type="EMBL" id="PAU93072.1"/>
    </source>
</evidence>
<gene>
    <name evidence="1" type="ORF">CK503_13820</name>
</gene>
<reference evidence="1 2" key="1">
    <citation type="submission" date="2017-08" db="EMBL/GenBank/DDBJ databases">
        <title>Aliifodinibius alkalisoli sp. nov., isolated from saline alkaline soil.</title>
        <authorList>
            <person name="Liu D."/>
            <person name="Zhang G."/>
        </authorList>
    </citation>
    <scope>NUCLEOTIDE SEQUENCE [LARGE SCALE GENOMIC DNA]</scope>
    <source>
        <strain evidence="1 2">WN023</strain>
    </source>
</reference>
<proteinExistence type="predicted"/>
<name>A0A2A2G899_9BACT</name>
<dbReference type="AlphaFoldDB" id="A0A2A2G899"/>